<protein>
    <submittedName>
        <fullName evidence="3">ArsR family transcriptional regulator</fullName>
    </submittedName>
</protein>
<dbReference type="InterPro" id="IPR036388">
    <property type="entry name" value="WH-like_DNA-bd_sf"/>
</dbReference>
<accession>A0A653IHA5</accession>
<evidence type="ECO:0000313" key="3">
    <source>
        <dbReference type="EMBL" id="VWX38672.1"/>
    </source>
</evidence>
<dbReference type="InterPro" id="IPR001845">
    <property type="entry name" value="HTH_ArsR_DNA-bd_dom"/>
</dbReference>
<reference evidence="3 4" key="1">
    <citation type="submission" date="2019-10" db="EMBL/GenBank/DDBJ databases">
        <authorList>
            <person name="Karimi E."/>
        </authorList>
    </citation>
    <scope>NUCLEOTIDE SEQUENCE [LARGE SCALE GENOMIC DNA]</scope>
    <source>
        <strain evidence="3">Exiguobacterium sp. 9Y</strain>
    </source>
</reference>
<dbReference type="InterPro" id="IPR011991">
    <property type="entry name" value="ArsR-like_HTH"/>
</dbReference>
<proteinExistence type="predicted"/>
<dbReference type="PANTHER" id="PTHR38600">
    <property type="entry name" value="TRANSCRIPTIONAL REGULATORY PROTEIN"/>
    <property type="match status" value="1"/>
</dbReference>
<dbReference type="Gene3D" id="1.10.10.10">
    <property type="entry name" value="Winged helix-like DNA-binding domain superfamily/Winged helix DNA-binding domain"/>
    <property type="match status" value="1"/>
</dbReference>
<dbReference type="InterPro" id="IPR036390">
    <property type="entry name" value="WH_DNA-bd_sf"/>
</dbReference>
<dbReference type="GO" id="GO:0003677">
    <property type="term" value="F:DNA binding"/>
    <property type="evidence" value="ECO:0007669"/>
    <property type="project" value="UniProtKB-KW"/>
</dbReference>
<feature type="domain" description="HTH arsR-type" evidence="2">
    <location>
        <begin position="11"/>
        <end position="122"/>
    </location>
</feature>
<dbReference type="PANTHER" id="PTHR38600:SF2">
    <property type="entry name" value="SLL0088 PROTEIN"/>
    <property type="match status" value="1"/>
</dbReference>
<dbReference type="SMART" id="SM00418">
    <property type="entry name" value="HTH_ARSR"/>
    <property type="match status" value="1"/>
</dbReference>
<dbReference type="Proteomes" id="UP000439752">
    <property type="component" value="Unassembled WGS sequence"/>
</dbReference>
<dbReference type="Pfam" id="PF01022">
    <property type="entry name" value="HTH_5"/>
    <property type="match status" value="1"/>
</dbReference>
<dbReference type="RefSeq" id="WP_159172533.1">
    <property type="nucleotide sequence ID" value="NZ_LR732308.1"/>
</dbReference>
<name>A0A653IHA5_9BACL</name>
<evidence type="ECO:0000259" key="2">
    <source>
        <dbReference type="SMART" id="SM00418"/>
    </source>
</evidence>
<sequence>MKSILTLTTLSQLKALSVPIRAEIMMRLIEKPLTGQMLSEKLNLSRPKVHYHLKELEKNHLITLVKTEEKGGIIQKFYQSVARGFTPSLELLPHMEDVNESNRQLLFQMAEKTKQVILSAPEHAFTPQRASESPADWNHVGSMWQISATEEQFNDWMKKYFELMDELRHLSKKPSEETAQKLYFFSTMAFEVDELIMETIEHEDDENKA</sequence>
<evidence type="ECO:0000256" key="1">
    <source>
        <dbReference type="ARBA" id="ARBA00023125"/>
    </source>
</evidence>
<dbReference type="SUPFAM" id="SSF46785">
    <property type="entry name" value="Winged helix' DNA-binding domain"/>
    <property type="match status" value="1"/>
</dbReference>
<dbReference type="GO" id="GO:0003700">
    <property type="term" value="F:DNA-binding transcription factor activity"/>
    <property type="evidence" value="ECO:0007669"/>
    <property type="project" value="InterPro"/>
</dbReference>
<dbReference type="AlphaFoldDB" id="A0A653IHA5"/>
<keyword evidence="1" id="KW-0238">DNA-binding</keyword>
<keyword evidence="4" id="KW-1185">Reference proteome</keyword>
<dbReference type="CDD" id="cd00090">
    <property type="entry name" value="HTH_ARSR"/>
    <property type="match status" value="1"/>
</dbReference>
<organism evidence="3 4">
    <name type="scientific">Exiguobacterium oxidotolerans</name>
    <dbReference type="NCBI Taxonomy" id="223958"/>
    <lineage>
        <taxon>Bacteria</taxon>
        <taxon>Bacillati</taxon>
        <taxon>Bacillota</taxon>
        <taxon>Bacilli</taxon>
        <taxon>Bacillales</taxon>
        <taxon>Bacillales Family XII. Incertae Sedis</taxon>
        <taxon>Exiguobacterium</taxon>
    </lineage>
</organism>
<dbReference type="EMBL" id="CABWKQ010000058">
    <property type="protein sequence ID" value="VWX38672.1"/>
    <property type="molecule type" value="Genomic_DNA"/>
</dbReference>
<evidence type="ECO:0000313" key="4">
    <source>
        <dbReference type="Proteomes" id="UP000439752"/>
    </source>
</evidence>
<gene>
    <name evidence="3" type="ORF">EXIGUO9Y_80001</name>
</gene>